<keyword evidence="2" id="KW-1185">Reference proteome</keyword>
<gene>
    <name evidence="1" type="ORF">BDN72DRAFT_126589</name>
</gene>
<dbReference type="EMBL" id="ML208391">
    <property type="protein sequence ID" value="TFK66881.1"/>
    <property type="molecule type" value="Genomic_DNA"/>
</dbReference>
<organism evidence="1 2">
    <name type="scientific">Pluteus cervinus</name>
    <dbReference type="NCBI Taxonomy" id="181527"/>
    <lineage>
        <taxon>Eukaryota</taxon>
        <taxon>Fungi</taxon>
        <taxon>Dikarya</taxon>
        <taxon>Basidiomycota</taxon>
        <taxon>Agaricomycotina</taxon>
        <taxon>Agaricomycetes</taxon>
        <taxon>Agaricomycetidae</taxon>
        <taxon>Agaricales</taxon>
        <taxon>Pluteineae</taxon>
        <taxon>Pluteaceae</taxon>
        <taxon>Pluteus</taxon>
    </lineage>
</organism>
<protein>
    <submittedName>
        <fullName evidence="1">Uncharacterized protein</fullName>
    </submittedName>
</protein>
<sequence>MAHTAPDLPLELVQEIFISSAESSSRQAALLATVSRETYELIKPILLRTFVYWDQNTFQWPGPLTADWFKSNGKYARNLLVGGSYLDELIPLLGSCPNLVNIAIWFGSDWSSPMLLEQISKLSPQRLSVNLIGLMSLERFTEKFAQLPVFTNLTHLELASVCNAWEEVEGIQYLPKLTHLSMPEYADQAIITLIRNALEYCAVLKVLVMFGQAGIGEVVVQVQTAGRVKEIGDPRIVSLHCNYLEEWLLSASGGKGMWALAEEIVASRLLVTSSV</sequence>
<reference evidence="1 2" key="1">
    <citation type="journal article" date="2019" name="Nat. Ecol. Evol.">
        <title>Megaphylogeny resolves global patterns of mushroom evolution.</title>
        <authorList>
            <person name="Varga T."/>
            <person name="Krizsan K."/>
            <person name="Foldi C."/>
            <person name="Dima B."/>
            <person name="Sanchez-Garcia M."/>
            <person name="Sanchez-Ramirez S."/>
            <person name="Szollosi G.J."/>
            <person name="Szarkandi J.G."/>
            <person name="Papp V."/>
            <person name="Albert L."/>
            <person name="Andreopoulos W."/>
            <person name="Angelini C."/>
            <person name="Antonin V."/>
            <person name="Barry K.W."/>
            <person name="Bougher N.L."/>
            <person name="Buchanan P."/>
            <person name="Buyck B."/>
            <person name="Bense V."/>
            <person name="Catcheside P."/>
            <person name="Chovatia M."/>
            <person name="Cooper J."/>
            <person name="Damon W."/>
            <person name="Desjardin D."/>
            <person name="Finy P."/>
            <person name="Geml J."/>
            <person name="Haridas S."/>
            <person name="Hughes K."/>
            <person name="Justo A."/>
            <person name="Karasinski D."/>
            <person name="Kautmanova I."/>
            <person name="Kiss B."/>
            <person name="Kocsube S."/>
            <person name="Kotiranta H."/>
            <person name="LaButti K.M."/>
            <person name="Lechner B.E."/>
            <person name="Liimatainen K."/>
            <person name="Lipzen A."/>
            <person name="Lukacs Z."/>
            <person name="Mihaltcheva S."/>
            <person name="Morgado L.N."/>
            <person name="Niskanen T."/>
            <person name="Noordeloos M.E."/>
            <person name="Ohm R.A."/>
            <person name="Ortiz-Santana B."/>
            <person name="Ovrebo C."/>
            <person name="Racz N."/>
            <person name="Riley R."/>
            <person name="Savchenko A."/>
            <person name="Shiryaev A."/>
            <person name="Soop K."/>
            <person name="Spirin V."/>
            <person name="Szebenyi C."/>
            <person name="Tomsovsky M."/>
            <person name="Tulloss R.E."/>
            <person name="Uehling J."/>
            <person name="Grigoriev I.V."/>
            <person name="Vagvolgyi C."/>
            <person name="Papp T."/>
            <person name="Martin F.M."/>
            <person name="Miettinen O."/>
            <person name="Hibbett D.S."/>
            <person name="Nagy L.G."/>
        </authorList>
    </citation>
    <scope>NUCLEOTIDE SEQUENCE [LARGE SCALE GENOMIC DNA]</scope>
    <source>
        <strain evidence="1 2">NL-1719</strain>
    </source>
</reference>
<accession>A0ACD3AMY1</accession>
<name>A0ACD3AMY1_9AGAR</name>
<dbReference type="Proteomes" id="UP000308600">
    <property type="component" value="Unassembled WGS sequence"/>
</dbReference>
<evidence type="ECO:0000313" key="2">
    <source>
        <dbReference type="Proteomes" id="UP000308600"/>
    </source>
</evidence>
<proteinExistence type="predicted"/>
<evidence type="ECO:0000313" key="1">
    <source>
        <dbReference type="EMBL" id="TFK66881.1"/>
    </source>
</evidence>